<dbReference type="InterPro" id="IPR016181">
    <property type="entry name" value="Acyl_CoA_acyltransferase"/>
</dbReference>
<reference evidence="2 3" key="1">
    <citation type="submission" date="2024-09" db="EMBL/GenBank/DDBJ databases">
        <authorList>
            <person name="Sun Q."/>
            <person name="Mori K."/>
        </authorList>
    </citation>
    <scope>NUCLEOTIDE SEQUENCE [LARGE SCALE GENOMIC DNA]</scope>
    <source>
        <strain evidence="2 3">CCM 4839</strain>
    </source>
</reference>
<dbReference type="SUPFAM" id="SSF55729">
    <property type="entry name" value="Acyl-CoA N-acyltransferases (Nat)"/>
    <property type="match status" value="1"/>
</dbReference>
<dbReference type="EC" id="2.3.-.-" evidence="2"/>
<keyword evidence="3" id="KW-1185">Reference proteome</keyword>
<dbReference type="CDD" id="cd04301">
    <property type="entry name" value="NAT_SF"/>
    <property type="match status" value="1"/>
</dbReference>
<dbReference type="PROSITE" id="PS51186">
    <property type="entry name" value="GNAT"/>
    <property type="match status" value="1"/>
</dbReference>
<dbReference type="Proteomes" id="UP001589818">
    <property type="component" value="Unassembled WGS sequence"/>
</dbReference>
<evidence type="ECO:0000259" key="1">
    <source>
        <dbReference type="PROSITE" id="PS51186"/>
    </source>
</evidence>
<sequence>MGANLESGYALIRANPRNFAIHYSTYRENIFFRQSWEKRLAIFGDDAPCYWITFRTRRIGGVCIEANELSSFFLEPPYTDLHQVLPVLKNYLITVSDMEKPIQVYGILPYQSEAFMRLGFVLSESRRVMIRPTEACPSPDWGTSLRVISPTPEHSEDMARLFLEAYSGKDQIGLPADNTIDQHHSYLSYYFAHNTAEIVKNASSLVFDKRNNKLAAVCLISIWEDLPLLSNIAVLPEYRGKQIASRLITHALTVLNQAYEVLRLFVTIGNPAESLYHHLGFYSGMEQMTLYLPPDKVGDVQMDE</sequence>
<name>A0ABV6J2Z4_9BACL</name>
<dbReference type="InterPro" id="IPR000182">
    <property type="entry name" value="GNAT_dom"/>
</dbReference>
<dbReference type="GO" id="GO:0016746">
    <property type="term" value="F:acyltransferase activity"/>
    <property type="evidence" value="ECO:0007669"/>
    <property type="project" value="UniProtKB-KW"/>
</dbReference>
<feature type="domain" description="N-acetyltransferase" evidence="1">
    <location>
        <begin position="145"/>
        <end position="304"/>
    </location>
</feature>
<evidence type="ECO:0000313" key="3">
    <source>
        <dbReference type="Proteomes" id="UP001589818"/>
    </source>
</evidence>
<dbReference type="EMBL" id="JBHLVF010000006">
    <property type="protein sequence ID" value="MFC0390167.1"/>
    <property type="molecule type" value="Genomic_DNA"/>
</dbReference>
<keyword evidence="2" id="KW-0808">Transferase</keyword>
<comment type="caution">
    <text evidence="2">The sequence shown here is derived from an EMBL/GenBank/DDBJ whole genome shotgun (WGS) entry which is preliminary data.</text>
</comment>
<gene>
    <name evidence="2" type="ORF">ACFFJ8_02135</name>
</gene>
<dbReference type="Gene3D" id="3.40.630.30">
    <property type="match status" value="1"/>
</dbReference>
<dbReference type="Pfam" id="PF00583">
    <property type="entry name" value="Acetyltransf_1"/>
    <property type="match status" value="1"/>
</dbReference>
<dbReference type="RefSeq" id="WP_204820857.1">
    <property type="nucleotide sequence ID" value="NZ_JANHOF010000003.1"/>
</dbReference>
<organism evidence="2 3">
    <name type="scientific">Paenibacillus mendelii</name>
    <dbReference type="NCBI Taxonomy" id="206163"/>
    <lineage>
        <taxon>Bacteria</taxon>
        <taxon>Bacillati</taxon>
        <taxon>Bacillota</taxon>
        <taxon>Bacilli</taxon>
        <taxon>Bacillales</taxon>
        <taxon>Paenibacillaceae</taxon>
        <taxon>Paenibacillus</taxon>
    </lineage>
</organism>
<evidence type="ECO:0000313" key="2">
    <source>
        <dbReference type="EMBL" id="MFC0390167.1"/>
    </source>
</evidence>
<keyword evidence="2" id="KW-0012">Acyltransferase</keyword>
<accession>A0ABV6J2Z4</accession>
<protein>
    <submittedName>
        <fullName evidence="2">GNAT family N-acetyltransferase</fullName>
        <ecNumber evidence="2">2.3.-.-</ecNumber>
    </submittedName>
</protein>
<proteinExistence type="predicted"/>